<feature type="compositionally biased region" description="Polar residues" evidence="9">
    <location>
        <begin position="392"/>
        <end position="403"/>
    </location>
</feature>
<dbReference type="SMART" id="SM00208">
    <property type="entry name" value="TNFR"/>
    <property type="match status" value="4"/>
</dbReference>
<dbReference type="PROSITE" id="PS00652">
    <property type="entry name" value="TNFR_NGFR_1"/>
    <property type="match status" value="2"/>
</dbReference>
<dbReference type="PROSITE" id="PS50188">
    <property type="entry name" value="B302_SPRY"/>
    <property type="match status" value="1"/>
</dbReference>
<evidence type="ECO:0000256" key="3">
    <source>
        <dbReference type="ARBA" id="ARBA00022490"/>
    </source>
</evidence>
<dbReference type="EMBL" id="JAGEUA010000005">
    <property type="protein sequence ID" value="KAL0978684.1"/>
    <property type="molecule type" value="Genomic_DNA"/>
</dbReference>
<evidence type="ECO:0000259" key="12">
    <source>
        <dbReference type="PROSITE" id="PS50089"/>
    </source>
</evidence>
<accession>A0ABD0WPA7</accession>
<dbReference type="PANTHER" id="PTHR24103">
    <property type="entry name" value="E3 UBIQUITIN-PROTEIN LIGASE TRIM"/>
    <property type="match status" value="1"/>
</dbReference>
<dbReference type="Pfam" id="PF00097">
    <property type="entry name" value="zf-C3HC4"/>
    <property type="match status" value="1"/>
</dbReference>
<dbReference type="GO" id="GO:0005737">
    <property type="term" value="C:cytoplasm"/>
    <property type="evidence" value="ECO:0007669"/>
    <property type="project" value="UniProtKB-SubCell"/>
</dbReference>
<organism evidence="15 16">
    <name type="scientific">Umbra pygmaea</name>
    <name type="common">Eastern mudminnow</name>
    <dbReference type="NCBI Taxonomy" id="75934"/>
    <lineage>
        <taxon>Eukaryota</taxon>
        <taxon>Metazoa</taxon>
        <taxon>Chordata</taxon>
        <taxon>Craniata</taxon>
        <taxon>Vertebrata</taxon>
        <taxon>Euteleostomi</taxon>
        <taxon>Actinopterygii</taxon>
        <taxon>Neopterygii</taxon>
        <taxon>Teleostei</taxon>
        <taxon>Protacanthopterygii</taxon>
        <taxon>Esociformes</taxon>
        <taxon>Umbridae</taxon>
        <taxon>Umbra</taxon>
    </lineage>
</organism>
<feature type="region of interest" description="Disordered" evidence="9">
    <location>
        <begin position="200"/>
        <end position="222"/>
    </location>
</feature>
<feature type="disulfide bond" evidence="8">
    <location>
        <begin position="38"/>
        <end position="51"/>
    </location>
</feature>
<dbReference type="PROSITE" id="PS00518">
    <property type="entry name" value="ZF_RING_1"/>
    <property type="match status" value="1"/>
</dbReference>
<dbReference type="SUPFAM" id="SSF57845">
    <property type="entry name" value="B-box zinc-binding domain"/>
    <property type="match status" value="1"/>
</dbReference>
<comment type="subcellular location">
    <subcellularLocation>
        <location evidence="1">Cytoplasm</location>
    </subcellularLocation>
</comment>
<name>A0ABD0WPA7_UMBPY</name>
<dbReference type="AlphaFoldDB" id="A0ABD0WPA7"/>
<keyword evidence="10" id="KW-0472">Membrane</keyword>
<dbReference type="FunFam" id="2.60.120.920:FF:000004">
    <property type="entry name" value="Butyrophilin subfamily 1 member A1"/>
    <property type="match status" value="1"/>
</dbReference>
<dbReference type="PROSITE" id="PS50089">
    <property type="entry name" value="ZF_RING_2"/>
    <property type="match status" value="1"/>
</dbReference>
<evidence type="ECO:0000256" key="10">
    <source>
        <dbReference type="SAM" id="Phobius"/>
    </source>
</evidence>
<dbReference type="InterPro" id="IPR018957">
    <property type="entry name" value="Znf_C3HC4_RING-type"/>
</dbReference>
<dbReference type="Gene3D" id="3.30.40.10">
    <property type="entry name" value="Zinc/RING finger domain, C3HC4 (zinc finger)"/>
    <property type="match status" value="1"/>
</dbReference>
<feature type="disulfide bond" evidence="8">
    <location>
        <begin position="62"/>
        <end position="77"/>
    </location>
</feature>
<dbReference type="Gene3D" id="2.60.120.920">
    <property type="match status" value="1"/>
</dbReference>
<evidence type="ECO:0000256" key="5">
    <source>
        <dbReference type="ARBA" id="ARBA00022771"/>
    </source>
</evidence>
<keyword evidence="6" id="KW-0862">Zinc</keyword>
<feature type="domain" description="RING-type" evidence="12">
    <location>
        <begin position="545"/>
        <end position="585"/>
    </location>
</feature>
<dbReference type="Gene3D" id="3.30.160.60">
    <property type="entry name" value="Classic Zinc Finger"/>
    <property type="match status" value="1"/>
</dbReference>
<dbReference type="InterPro" id="IPR008063">
    <property type="entry name" value="Fas_rcpt"/>
</dbReference>
<dbReference type="GO" id="GO:0008270">
    <property type="term" value="F:zinc ion binding"/>
    <property type="evidence" value="ECO:0007669"/>
    <property type="project" value="UniProtKB-KW"/>
</dbReference>
<evidence type="ECO:0000313" key="16">
    <source>
        <dbReference type="Proteomes" id="UP001557470"/>
    </source>
</evidence>
<comment type="caution">
    <text evidence="15">The sequence shown here is derived from an EMBL/GenBank/DDBJ whole genome shotgun (WGS) entry which is preliminary data.</text>
</comment>
<feature type="domain" description="B30.2/SPRY" evidence="14">
    <location>
        <begin position="831"/>
        <end position="1027"/>
    </location>
</feature>
<comment type="similarity">
    <text evidence="2">Belongs to the TRIM/RBCC family.</text>
</comment>
<keyword evidence="10" id="KW-1133">Transmembrane helix</keyword>
<feature type="disulfide bond" evidence="8">
    <location>
        <begin position="41"/>
        <end position="59"/>
    </location>
</feature>
<dbReference type="Proteomes" id="UP001557470">
    <property type="component" value="Unassembled WGS sequence"/>
</dbReference>
<dbReference type="InterPro" id="IPR017907">
    <property type="entry name" value="Znf_RING_CS"/>
</dbReference>
<evidence type="ECO:0000259" key="13">
    <source>
        <dbReference type="PROSITE" id="PS50119"/>
    </source>
</evidence>
<keyword evidence="8" id="KW-1015">Disulfide bond</keyword>
<comment type="caution">
    <text evidence="8">Lacks conserved residue(s) required for the propagation of feature annotation.</text>
</comment>
<feature type="compositionally biased region" description="Low complexity" evidence="9">
    <location>
        <begin position="404"/>
        <end position="429"/>
    </location>
</feature>
<dbReference type="InterPro" id="IPR006574">
    <property type="entry name" value="PRY"/>
</dbReference>
<sequence length="1030" mass="115017">MALHITNTMYTLPYLPDRKMPCNNVTTEYYYETVNRCCSKCRPGTHLKTKCSTDFDTVCEPCAQGLYSSSFNFHKNCNRCPTCLQDQGLEYVQKCTRSSKTLCKCQPGKYCKVGEPPDCEECGTYTSCKPGFGVFIKGTEISDVKCRQCHPGTFSDILSNTQACQNHKDCKSQGRSVLTNGNETSDTVCGPNVNGSLAFNTSPRLPSTNPPSGTQQTTPSLEMLGTSTLPTKQESMLTNYSSDTPVIAPTEIKELSFAPWIGLSIVVGSIVGVLLLVCIMKVVTRCRRASSTDDMKEHSEKIIKFGIDGPLVIQNSTFKNTCPEKQLLLGMGDGIQASQAQYQEVTRLGSGYFNSQEVLSVGSLQSNLPQLSTLQQPSTPASTPQTSSLQSGLQHASTPASTMPSNLSQPSTPTSTPLSSLQPTSSLPSSPLVNVNITVNYPVGMGNGHCGTPTSSTPIEFSQADAEAPLSKEEELLNMPFQEGGKEAFMAGRTDQHCEVRSCTCLWICSECCTIQRSEATIWKWVSIDCQPRSKPRRSLTDQTCIKHRQDPVSFGCEHYFCRKCITEHWSRQEPHGARDCPECRRTFPDPLLSPSLKLSNIVERYSAFPLDAILNAQRSSYPCKDHEKVKLFCLSDKSLVCFFCDEPALHEQHQVTTIDEAYEEIQREMKEQLATLQDSEKGHTEALRLLQRQLTETKTSAKGLRATIGEAFERLQRFLRERQKAMLEELETDTARTLSDIEHKIQRFSQQLRDVKEGICILQERLNETGRHDFLEGVALTSERCSAYCLTDLGSALLPNSRSPKLLMKGKIHETNLTYEDFPTSKYMGPLQYTIWKSLFQDISPVPAALTLDPITAHQRLILSDDRTIVAYGNLHPQPLQDSPRRFDVEVSVLGAEGFSSGVHYWEVMVSEKTQWMIGVANETVSRKGSIQIQPSRGFYCIVMHDGNQYSACTEPWTRLNVKSKLEKVGVYLDYPKGLLVFYNADDMSWLYTYREKTFPGKLFPYFSPGQSHANGKNVQPLRMNTVRL</sequence>
<feature type="repeat" description="TNFR-Cys" evidence="8">
    <location>
        <begin position="61"/>
        <end position="103"/>
    </location>
</feature>
<dbReference type="PRINTS" id="PR01407">
    <property type="entry name" value="BUTYPHLNCDUF"/>
</dbReference>
<feature type="compositionally biased region" description="Low complexity" evidence="9">
    <location>
        <begin position="372"/>
        <end position="391"/>
    </location>
</feature>
<keyword evidence="16" id="KW-1185">Reference proteome</keyword>
<evidence type="ECO:0000256" key="8">
    <source>
        <dbReference type="PROSITE-ProRule" id="PRU00206"/>
    </source>
</evidence>
<dbReference type="InterPro" id="IPR001368">
    <property type="entry name" value="TNFR/NGFR_Cys_rich_reg"/>
</dbReference>
<dbReference type="SUPFAM" id="SSF49899">
    <property type="entry name" value="Concanavalin A-like lectins/glucanases"/>
    <property type="match status" value="1"/>
</dbReference>
<dbReference type="SMART" id="SM00449">
    <property type="entry name" value="SPRY"/>
    <property type="match status" value="1"/>
</dbReference>
<evidence type="ECO:0000256" key="4">
    <source>
        <dbReference type="ARBA" id="ARBA00022723"/>
    </source>
</evidence>
<dbReference type="InterPro" id="IPR000315">
    <property type="entry name" value="Znf_B-box"/>
</dbReference>
<dbReference type="Gene3D" id="2.10.50.10">
    <property type="entry name" value="Tumor Necrosis Factor Receptor, subunit A, domain 2"/>
    <property type="match status" value="3"/>
</dbReference>
<dbReference type="InterPro" id="IPR050143">
    <property type="entry name" value="TRIM/RBCC"/>
</dbReference>
<evidence type="ECO:0000256" key="6">
    <source>
        <dbReference type="ARBA" id="ARBA00022833"/>
    </source>
</evidence>
<evidence type="ECO:0000313" key="15">
    <source>
        <dbReference type="EMBL" id="KAL0978684.1"/>
    </source>
</evidence>
<keyword evidence="10" id="KW-0812">Transmembrane</keyword>
<feature type="disulfide bond" evidence="8">
    <location>
        <begin position="22"/>
        <end position="37"/>
    </location>
</feature>
<dbReference type="Pfam" id="PF00622">
    <property type="entry name" value="SPRY"/>
    <property type="match status" value="1"/>
</dbReference>
<protein>
    <submittedName>
        <fullName evidence="15">Uncharacterized protein</fullName>
    </submittedName>
</protein>
<dbReference type="Pfam" id="PF00020">
    <property type="entry name" value="TNFR_c6"/>
    <property type="match status" value="1"/>
</dbReference>
<proteinExistence type="inferred from homology"/>
<feature type="domain" description="B box-type" evidence="13">
    <location>
        <begin position="619"/>
        <end position="659"/>
    </location>
</feature>
<dbReference type="SUPFAM" id="SSF57586">
    <property type="entry name" value="TNF receptor-like"/>
    <property type="match status" value="3"/>
</dbReference>
<evidence type="ECO:0000256" key="7">
    <source>
        <dbReference type="PROSITE-ProRule" id="PRU00024"/>
    </source>
</evidence>
<dbReference type="InterPro" id="IPR003877">
    <property type="entry name" value="SPRY_dom"/>
</dbReference>
<evidence type="ECO:0000259" key="11">
    <source>
        <dbReference type="PROSITE" id="PS50050"/>
    </source>
</evidence>
<evidence type="ECO:0000259" key="14">
    <source>
        <dbReference type="PROSITE" id="PS50188"/>
    </source>
</evidence>
<feature type="region of interest" description="Disordered" evidence="9">
    <location>
        <begin position="372"/>
        <end position="429"/>
    </location>
</feature>
<dbReference type="PROSITE" id="PS50119">
    <property type="entry name" value="ZF_BBOX"/>
    <property type="match status" value="1"/>
</dbReference>
<feature type="repeat" description="TNFR-Cys" evidence="8">
    <location>
        <begin position="21"/>
        <end position="59"/>
    </location>
</feature>
<dbReference type="InterPro" id="IPR013083">
    <property type="entry name" value="Znf_RING/FYVE/PHD"/>
</dbReference>
<feature type="domain" description="TNFR-Cys" evidence="11">
    <location>
        <begin position="61"/>
        <end position="103"/>
    </location>
</feature>
<dbReference type="SMART" id="SM00589">
    <property type="entry name" value="PRY"/>
    <property type="match status" value="1"/>
</dbReference>
<dbReference type="Pfam" id="PF13765">
    <property type="entry name" value="PRY"/>
    <property type="match status" value="1"/>
</dbReference>
<dbReference type="SUPFAM" id="SSF57850">
    <property type="entry name" value="RING/U-box"/>
    <property type="match status" value="1"/>
</dbReference>
<dbReference type="InterPro" id="IPR001841">
    <property type="entry name" value="Znf_RING"/>
</dbReference>
<gene>
    <name evidence="15" type="ORF">UPYG_G00173870</name>
</gene>
<keyword evidence="4" id="KW-0479">Metal-binding</keyword>
<evidence type="ECO:0000256" key="2">
    <source>
        <dbReference type="ARBA" id="ARBA00008518"/>
    </source>
</evidence>
<dbReference type="PROSITE" id="PS50050">
    <property type="entry name" value="TNFR_NGFR_2"/>
    <property type="match status" value="2"/>
</dbReference>
<reference evidence="15 16" key="1">
    <citation type="submission" date="2024-06" db="EMBL/GenBank/DDBJ databases">
        <authorList>
            <person name="Pan Q."/>
            <person name="Wen M."/>
            <person name="Jouanno E."/>
            <person name="Zahm M."/>
            <person name="Klopp C."/>
            <person name="Cabau C."/>
            <person name="Louis A."/>
            <person name="Berthelot C."/>
            <person name="Parey E."/>
            <person name="Roest Crollius H."/>
            <person name="Montfort J."/>
            <person name="Robinson-Rechavi M."/>
            <person name="Bouchez O."/>
            <person name="Lampietro C."/>
            <person name="Lopez Roques C."/>
            <person name="Donnadieu C."/>
            <person name="Postlethwait J."/>
            <person name="Bobe J."/>
            <person name="Verreycken H."/>
            <person name="Guiguen Y."/>
        </authorList>
    </citation>
    <scope>NUCLEOTIDE SEQUENCE [LARGE SCALE GENOMIC DNA]</scope>
    <source>
        <strain evidence="15">Up_M1</strain>
        <tissue evidence="15">Testis</tissue>
    </source>
</reference>
<feature type="transmembrane region" description="Helical" evidence="10">
    <location>
        <begin position="257"/>
        <end position="279"/>
    </location>
</feature>
<dbReference type="InterPro" id="IPR043136">
    <property type="entry name" value="B30.2/SPRY_sf"/>
</dbReference>
<keyword evidence="5 7" id="KW-0863">Zinc-finger</keyword>
<evidence type="ECO:0000256" key="9">
    <source>
        <dbReference type="SAM" id="MobiDB-lite"/>
    </source>
</evidence>
<dbReference type="InterPro" id="IPR003879">
    <property type="entry name" value="Butyrophylin_SPRY"/>
</dbReference>
<dbReference type="CDD" id="cd19792">
    <property type="entry name" value="Bbox2_TRIM62_C-IV"/>
    <property type="match status" value="1"/>
</dbReference>
<dbReference type="InterPro" id="IPR013320">
    <property type="entry name" value="ConA-like_dom_sf"/>
</dbReference>
<dbReference type="PRINTS" id="PR01680">
    <property type="entry name" value="TNFACTORR6"/>
</dbReference>
<evidence type="ECO:0000256" key="1">
    <source>
        <dbReference type="ARBA" id="ARBA00004496"/>
    </source>
</evidence>
<keyword evidence="3" id="KW-0963">Cytoplasm</keyword>
<dbReference type="InterPro" id="IPR001870">
    <property type="entry name" value="B30.2/SPRY"/>
</dbReference>
<feature type="domain" description="TNFR-Cys" evidence="11">
    <location>
        <begin position="21"/>
        <end position="59"/>
    </location>
</feature>